<keyword evidence="11" id="KW-0325">Glycoprotein</keyword>
<keyword evidence="12" id="KW-0539">Nucleus</keyword>
<feature type="chain" id="PRO_5017461630" evidence="13">
    <location>
        <begin position="26"/>
        <end position="501"/>
    </location>
</feature>
<keyword evidence="6" id="KW-0812">Transmembrane</keyword>
<keyword evidence="7 13" id="KW-0732">Signal</keyword>
<accession>A0A395SUF8</accession>
<evidence type="ECO:0000256" key="5">
    <source>
        <dbReference type="ARBA" id="ARBA00022459"/>
    </source>
</evidence>
<dbReference type="PANTHER" id="PTHR28012">
    <property type="entry name" value="NUCLEAR FUSION PROTEIN KAR5"/>
    <property type="match status" value="1"/>
</dbReference>
<evidence type="ECO:0000256" key="13">
    <source>
        <dbReference type="SAM" id="SignalP"/>
    </source>
</evidence>
<proteinExistence type="inferred from homology"/>
<evidence type="ECO:0000256" key="10">
    <source>
        <dbReference type="ARBA" id="ARBA00023136"/>
    </source>
</evidence>
<dbReference type="GO" id="GO:0000742">
    <property type="term" value="P:karyogamy involved in conjugation with cellular fusion"/>
    <property type="evidence" value="ECO:0007669"/>
    <property type="project" value="InterPro"/>
</dbReference>
<dbReference type="GO" id="GO:0031965">
    <property type="term" value="C:nuclear membrane"/>
    <property type="evidence" value="ECO:0007669"/>
    <property type="project" value="UniProtKB-SubCell"/>
</dbReference>
<comment type="function">
    <text evidence="1">Required for nuclear membrane fusion during karyogamy.</text>
</comment>
<keyword evidence="5" id="KW-0415">Karyogamy</keyword>
<evidence type="ECO:0000256" key="6">
    <source>
        <dbReference type="ARBA" id="ARBA00022692"/>
    </source>
</evidence>
<dbReference type="OrthoDB" id="5311848at2759"/>
<evidence type="ECO:0000256" key="1">
    <source>
        <dbReference type="ARBA" id="ARBA00003389"/>
    </source>
</evidence>
<dbReference type="EMBL" id="PXOG01000121">
    <property type="protein sequence ID" value="RGP75692.1"/>
    <property type="molecule type" value="Genomic_DNA"/>
</dbReference>
<keyword evidence="15" id="KW-1185">Reference proteome</keyword>
<feature type="signal peptide" evidence="13">
    <location>
        <begin position="1"/>
        <end position="25"/>
    </location>
</feature>
<comment type="similarity">
    <text evidence="4">Belongs to the KAR5 family.</text>
</comment>
<comment type="subcellular location">
    <subcellularLocation>
        <location evidence="3">Endoplasmic reticulum membrane</location>
    </subcellularLocation>
    <subcellularLocation>
        <location evidence="2">Nucleus membrane</location>
    </subcellularLocation>
</comment>
<dbReference type="AlphaFoldDB" id="A0A395SUF8"/>
<evidence type="ECO:0000256" key="8">
    <source>
        <dbReference type="ARBA" id="ARBA00022824"/>
    </source>
</evidence>
<keyword evidence="9" id="KW-1133">Transmembrane helix</keyword>
<keyword evidence="10" id="KW-0472">Membrane</keyword>
<keyword evidence="8" id="KW-0256">Endoplasmic reticulum</keyword>
<dbReference type="Proteomes" id="UP000266234">
    <property type="component" value="Unassembled WGS sequence"/>
</dbReference>
<evidence type="ECO:0000256" key="2">
    <source>
        <dbReference type="ARBA" id="ARBA00004126"/>
    </source>
</evidence>
<evidence type="ECO:0000256" key="3">
    <source>
        <dbReference type="ARBA" id="ARBA00004586"/>
    </source>
</evidence>
<evidence type="ECO:0000256" key="9">
    <source>
        <dbReference type="ARBA" id="ARBA00022989"/>
    </source>
</evidence>
<reference evidence="14 15" key="1">
    <citation type="journal article" date="2018" name="PLoS Pathog.">
        <title>Evolution of structural diversity of trichothecenes, a family of toxins produced by plant pathogenic and entomopathogenic fungi.</title>
        <authorList>
            <person name="Proctor R.H."/>
            <person name="McCormick S.P."/>
            <person name="Kim H.S."/>
            <person name="Cardoza R.E."/>
            <person name="Stanley A.M."/>
            <person name="Lindo L."/>
            <person name="Kelly A."/>
            <person name="Brown D.W."/>
            <person name="Lee T."/>
            <person name="Vaughan M.M."/>
            <person name="Alexander N.J."/>
            <person name="Busman M."/>
            <person name="Gutierrez S."/>
        </authorList>
    </citation>
    <scope>NUCLEOTIDE SEQUENCE [LARGE SCALE GENOMIC DNA]</scope>
    <source>
        <strain evidence="14 15">NRRL 20695</strain>
    </source>
</reference>
<dbReference type="InterPro" id="IPR007292">
    <property type="entry name" value="Nuclear_fusion_Kar5"/>
</dbReference>
<dbReference type="GO" id="GO:0005789">
    <property type="term" value="C:endoplasmic reticulum membrane"/>
    <property type="evidence" value="ECO:0007669"/>
    <property type="project" value="UniProtKB-SubCell"/>
</dbReference>
<protein>
    <submittedName>
        <fullName evidence="14">Nuclear membrane fusion kar5</fullName>
    </submittedName>
</protein>
<organism evidence="14 15">
    <name type="scientific">Fusarium longipes</name>
    <dbReference type="NCBI Taxonomy" id="694270"/>
    <lineage>
        <taxon>Eukaryota</taxon>
        <taxon>Fungi</taxon>
        <taxon>Dikarya</taxon>
        <taxon>Ascomycota</taxon>
        <taxon>Pezizomycotina</taxon>
        <taxon>Sordariomycetes</taxon>
        <taxon>Hypocreomycetidae</taxon>
        <taxon>Hypocreales</taxon>
        <taxon>Nectriaceae</taxon>
        <taxon>Fusarium</taxon>
    </lineage>
</organism>
<gene>
    <name evidence="14" type="ORF">FLONG3_5669</name>
</gene>
<evidence type="ECO:0000256" key="12">
    <source>
        <dbReference type="ARBA" id="ARBA00023242"/>
    </source>
</evidence>
<evidence type="ECO:0000256" key="4">
    <source>
        <dbReference type="ARBA" id="ARBA00010473"/>
    </source>
</evidence>
<name>A0A395SUF8_9HYPO</name>
<evidence type="ECO:0000256" key="11">
    <source>
        <dbReference type="ARBA" id="ARBA00023180"/>
    </source>
</evidence>
<dbReference type="GO" id="GO:0048288">
    <property type="term" value="P:nuclear membrane fusion involved in karyogamy"/>
    <property type="evidence" value="ECO:0007669"/>
    <property type="project" value="InterPro"/>
</dbReference>
<evidence type="ECO:0000313" key="15">
    <source>
        <dbReference type="Proteomes" id="UP000266234"/>
    </source>
</evidence>
<evidence type="ECO:0000256" key="7">
    <source>
        <dbReference type="ARBA" id="ARBA00022729"/>
    </source>
</evidence>
<evidence type="ECO:0000313" key="14">
    <source>
        <dbReference type="EMBL" id="RGP75692.1"/>
    </source>
</evidence>
<dbReference type="PANTHER" id="PTHR28012:SF1">
    <property type="entry name" value="NUCLEAR FUSION PROTEIN KAR5"/>
    <property type="match status" value="1"/>
</dbReference>
<sequence length="501" mass="55644">MPPKVITLLFWGLTFLSLFTNSAKCFSWRPRTVSYGGEQIAIHQQHSDSSSLWMQQADRKISNSYSTALQELQDLESQPLCHRIAARQLVNNCHLLDGKDDAKIHIDSGRAARDFVDFYAASLAICDLERGSFMIPKSCFKFREPFLAAIPVPSAAKLHVSTNEIDECLEGLAQSDSAWNTWVSYRHKALRFCDAARVDNQKDENILLYQRITKILEKLTDGIEADLEERFQSLNRAFDAASQSVENIGPQARHLQMEMDKASKILRNDLSHAIQDSRDIAASGLEEAQALHDLLEILVRAVHEKTADITTSQEIVLRTSTEKWNNEVEVLVTALTAVVTTSLNQMETAVTRSADILAKQAKIEQGMGKLEELADNLLIKYDSHESRLDGALQKSTQVLGILEATATSATGLQGYMLGGLGLSRFWPYIVCPAVSLVMGSYGLEPSFVRNIWLFGIGELVGVVVSKASFYASIFGLTAAFETTTDPTLNQTLPATTWEMIY</sequence>
<comment type="caution">
    <text evidence="14">The sequence shown here is derived from an EMBL/GenBank/DDBJ whole genome shotgun (WGS) entry which is preliminary data.</text>
</comment>